<evidence type="ECO:0000313" key="3">
    <source>
        <dbReference type="EMBL" id="MCX2561662.1"/>
    </source>
</evidence>
<dbReference type="Gene3D" id="3.40.50.1820">
    <property type="entry name" value="alpha/beta hydrolase"/>
    <property type="match status" value="1"/>
</dbReference>
<evidence type="ECO:0000256" key="1">
    <source>
        <dbReference type="ARBA" id="ARBA00022801"/>
    </source>
</evidence>
<dbReference type="PANTHER" id="PTHR43798:SF31">
    <property type="entry name" value="AB HYDROLASE SUPERFAMILY PROTEIN YCLE"/>
    <property type="match status" value="1"/>
</dbReference>
<accession>A0ABT3Q8R0</accession>
<dbReference type="PANTHER" id="PTHR43798">
    <property type="entry name" value="MONOACYLGLYCEROL LIPASE"/>
    <property type="match status" value="1"/>
</dbReference>
<dbReference type="EMBL" id="JAPIUX010000011">
    <property type="protein sequence ID" value="MCX2561662.1"/>
    <property type="molecule type" value="Genomic_DNA"/>
</dbReference>
<dbReference type="SUPFAM" id="SSF53474">
    <property type="entry name" value="alpha/beta-Hydrolases"/>
    <property type="match status" value="1"/>
</dbReference>
<comment type="caution">
    <text evidence="3">The sequence shown here is derived from an EMBL/GenBank/DDBJ whole genome shotgun (WGS) entry which is preliminary data.</text>
</comment>
<dbReference type="RefSeq" id="WP_166122178.1">
    <property type="nucleotide sequence ID" value="NZ_JAPIUX010000011.1"/>
</dbReference>
<name>A0ABT3Q8R0_9PROT</name>
<keyword evidence="1 3" id="KW-0378">Hydrolase</keyword>
<protein>
    <submittedName>
        <fullName evidence="3">Alpha/beta fold hydrolase</fullName>
    </submittedName>
</protein>
<reference evidence="3 4" key="1">
    <citation type="submission" date="2022-11" db="EMBL/GenBank/DDBJ databases">
        <title>Genome sequencing of Acetobacter type strain.</title>
        <authorList>
            <person name="Heo J."/>
            <person name="Lee D."/>
            <person name="Han B.-H."/>
            <person name="Hong S.-B."/>
            <person name="Kwon S.-W."/>
        </authorList>
    </citation>
    <scope>NUCLEOTIDE SEQUENCE [LARGE SCALE GENOMIC DNA]</scope>
    <source>
        <strain evidence="3 4">KACC 21251</strain>
    </source>
</reference>
<dbReference type="InterPro" id="IPR050266">
    <property type="entry name" value="AB_hydrolase_sf"/>
</dbReference>
<dbReference type="Pfam" id="PF12146">
    <property type="entry name" value="Hydrolase_4"/>
    <property type="match status" value="1"/>
</dbReference>
<evidence type="ECO:0000313" key="4">
    <source>
        <dbReference type="Proteomes" id="UP001526446"/>
    </source>
</evidence>
<dbReference type="GO" id="GO:0016787">
    <property type="term" value="F:hydrolase activity"/>
    <property type="evidence" value="ECO:0007669"/>
    <property type="project" value="UniProtKB-KW"/>
</dbReference>
<dbReference type="InterPro" id="IPR022742">
    <property type="entry name" value="Hydrolase_4"/>
</dbReference>
<evidence type="ECO:0000259" key="2">
    <source>
        <dbReference type="Pfam" id="PF12146"/>
    </source>
</evidence>
<dbReference type="InterPro" id="IPR029058">
    <property type="entry name" value="AB_hydrolase_fold"/>
</dbReference>
<feature type="domain" description="Serine aminopeptidase S33" evidence="2">
    <location>
        <begin position="61"/>
        <end position="300"/>
    </location>
</feature>
<gene>
    <name evidence="3" type="ORF">OQ252_09680</name>
</gene>
<organism evidence="3 4">
    <name type="scientific">Acetobacter farinalis</name>
    <dbReference type="NCBI Taxonomy" id="1260984"/>
    <lineage>
        <taxon>Bacteria</taxon>
        <taxon>Pseudomonadati</taxon>
        <taxon>Pseudomonadota</taxon>
        <taxon>Alphaproteobacteria</taxon>
        <taxon>Acetobacterales</taxon>
        <taxon>Acetobacteraceae</taxon>
        <taxon>Acetobacter</taxon>
    </lineage>
</organism>
<proteinExistence type="predicted"/>
<keyword evidence="4" id="KW-1185">Reference proteome</keyword>
<dbReference type="Proteomes" id="UP001526446">
    <property type="component" value="Unassembled WGS sequence"/>
</dbReference>
<sequence>MTALQTENFHIPSDTADITLHIRRKFRPDIAHFGPERTIVLTHGATLPAESLFDVPVGRGAFMDILAQAGFDVYALNVRGFGGSSRPAGMNGAPEDAPPQVRTETAVQDLGAAVAHILAERSLPRLCLIGMSWGGTVAGTYTSRNNDKIEKLVLIAPQWINNGVSRLDPGGPLKAYRAFNVHAFKERWLQGLSAPMRDKLLPPGWFEKWADIILKSDPAEKDGIIRAPGGVIQDVREYWSAGKAFYNPQEIEVPVLLLHAEWDRDVVTDQMKDLFSRLQNARFRRWVEIGEGTHMVVMETGREQVLAEIGLFLQ</sequence>